<name>Q9UZT0_PYRAB</name>
<evidence type="ECO:0000313" key="3">
    <source>
        <dbReference type="Proteomes" id="UP000000810"/>
    </source>
</evidence>
<evidence type="ECO:0000313" key="4">
    <source>
        <dbReference type="Proteomes" id="UP000009139"/>
    </source>
</evidence>
<dbReference type="KEGG" id="pab:PAB1663"/>
<reference evidence="1" key="2">
    <citation type="journal article" date="2000" name="J. Mol. Biol.">
        <title>Archaeal homologs of eukaryotic methylation guide small nucleolar RNAs: lessons from the Pyrococcus genomes.</title>
        <authorList>
            <person name="Gaspin C."/>
            <person name="Cavaille J."/>
            <person name="Erauso G."/>
        </authorList>
    </citation>
    <scope>NUCLEOTIDE SEQUENCE</scope>
    <source>
        <strain evidence="1">Orsay</strain>
    </source>
</reference>
<reference evidence="1 3" key="4">
    <citation type="journal article" date="2003" name="Mol. Microbiol.">
        <title>An integrated analysis of the genome of the hyperthermophilic archaeon Pyrococcus abyssi.</title>
        <authorList>
            <person name="Cohen G."/>
            <person name="Barbe V."/>
            <person name="Flament D."/>
            <person name="Galperin M."/>
            <person name="Heilig R."/>
            <person name="Ripp R."/>
            <person name="Lecompte O."/>
            <person name="Prieur D."/>
            <person name="Poch O."/>
            <person name="Quellerou J."/>
            <person name="Thierry J.C."/>
            <person name="Van der Oost J."/>
            <person name="Weissenbach J."/>
            <person name="Zivanovic Y."/>
            <person name="Forterre P."/>
        </authorList>
    </citation>
    <scope>NUCLEOTIDE SEQUENCE [LARGE SCALE GENOMIC DNA]</scope>
    <source>
        <strain evidence="3">GE5 / Orsay</strain>
        <strain evidence="1">Orsay</strain>
    </source>
</reference>
<dbReference type="EMBL" id="AJ248286">
    <property type="protein sequence ID" value="CAB49976.1"/>
    <property type="molecule type" value="Genomic_DNA"/>
</dbReference>
<organism evidence="1 3">
    <name type="scientific">Pyrococcus abyssi (strain GE5 / Orsay)</name>
    <dbReference type="NCBI Taxonomy" id="272844"/>
    <lineage>
        <taxon>Archaea</taxon>
        <taxon>Methanobacteriati</taxon>
        <taxon>Methanobacteriota</taxon>
        <taxon>Thermococci</taxon>
        <taxon>Thermococcales</taxon>
        <taxon>Thermococcaceae</taxon>
        <taxon>Pyrococcus</taxon>
    </lineage>
</organism>
<evidence type="ECO:0000313" key="2">
    <source>
        <dbReference type="EMBL" id="CCE70476.1"/>
    </source>
</evidence>
<dbReference type="STRING" id="272844.PAB1663"/>
<reference evidence="1" key="1">
    <citation type="submission" date="1999-07" db="EMBL/GenBank/DDBJ databases">
        <authorList>
            <person name="Genoscope"/>
        </authorList>
    </citation>
    <scope>NUCLEOTIDE SEQUENCE</scope>
    <source>
        <strain evidence="1">Orsay</strain>
    </source>
</reference>
<keyword evidence="3" id="KW-1185">Reference proteome</keyword>
<dbReference type="PATRIC" id="fig|272844.11.peg.1122"/>
<reference evidence="2 4" key="5">
    <citation type="journal article" date="2012" name="Curr. Microbiol.">
        <title>Re-annotation of two hyperthermophilic archaea Pyrococcus abyssi GE5 and Pyrococcus furiosus DSM 3638.</title>
        <authorList>
            <person name="Gao J."/>
            <person name="Wang J."/>
        </authorList>
    </citation>
    <scope>GENOME REANNOTATION</scope>
    <source>
        <strain evidence="2">GE5</strain>
        <strain evidence="4">GE5 / Orsay</strain>
    </source>
</reference>
<reference evidence="1" key="3">
    <citation type="journal article" date="2001" name="Genome Res.">
        <title>Genome evolution at the genus level: comparison of three complete genomes of hyperthermophilic archaea.</title>
        <authorList>
            <person name="Lecompte O."/>
            <person name="Ripp R."/>
            <person name="Puzos-Barbe V."/>
            <person name="Duprat S."/>
            <person name="Heilig R."/>
            <person name="Dietrich J."/>
            <person name="Thierry J.C."/>
            <person name="Poch O."/>
        </authorList>
    </citation>
    <scope>NUCLEOTIDE SEQUENCE</scope>
    <source>
        <strain evidence="1">Orsay</strain>
    </source>
</reference>
<sequence length="223" mass="25923">MEGAKSSSDSNLPLIQAKNLLTFYNFIHKNGNTRRCGWVKLRLGRYKLIFEMPNRVRLPVRYRREGELVRVITSQENLMETIFKLSSYVGNTEMSIVEGKRNVGEARIIKDKGNTYTMIALYDDSPYIPARVTFYVAAPLENSGEFLANMMTIFEDVKEIEERISKDEFVIKFRSKIRRVGPFSSLGEEENVEIEMKRENLQDCVELKVKRIKIGNLKFEMSE</sequence>
<protein>
    <submittedName>
        <fullName evidence="1">Uncharacterized protein</fullName>
    </submittedName>
</protein>
<gene>
    <name evidence="1" type="ordered locus">PAB1663</name>
</gene>
<dbReference type="eggNOG" id="arCOG07095">
    <property type="taxonomic scope" value="Archaea"/>
</dbReference>
<dbReference type="HOGENOM" id="CLU_107896_0_0_2"/>
<evidence type="ECO:0000313" key="1">
    <source>
        <dbReference type="EMBL" id="CAB49976.1"/>
    </source>
</evidence>
<dbReference type="PIR" id="C75084">
    <property type="entry name" value="C75084"/>
</dbReference>
<accession>Q9UZT0</accession>
<dbReference type="Proteomes" id="UP000009139">
    <property type="component" value="Chromosome"/>
</dbReference>
<dbReference type="Proteomes" id="UP000000810">
    <property type="component" value="Chromosome"/>
</dbReference>
<proteinExistence type="predicted"/>
<dbReference type="AlphaFoldDB" id="Q9UZT0"/>
<dbReference type="EMBL" id="HE613800">
    <property type="protein sequence ID" value="CCE70476.1"/>
    <property type="molecule type" value="Genomic_DNA"/>
</dbReference>